<dbReference type="RefSeq" id="WP_188604034.1">
    <property type="nucleotide sequence ID" value="NZ_BMNM01000012.1"/>
</dbReference>
<protein>
    <recommendedName>
        <fullName evidence="3">Metal-binding protein</fullName>
    </recommendedName>
</protein>
<sequence length="65" mass="7622">MSSSGNRCIFYQRTYDGERCILMPPEDWRVSRSKFINFCLNGGRGCPVLSRYYSMVSRESVKEEK</sequence>
<organism evidence="1 2">
    <name type="scientific">Vulcanisaeta souniana JCM 11219</name>
    <dbReference type="NCBI Taxonomy" id="1293586"/>
    <lineage>
        <taxon>Archaea</taxon>
        <taxon>Thermoproteota</taxon>
        <taxon>Thermoprotei</taxon>
        <taxon>Thermoproteales</taxon>
        <taxon>Thermoproteaceae</taxon>
        <taxon>Vulcanisaeta</taxon>
    </lineage>
</organism>
<accession>A0ABM8BJU3</accession>
<evidence type="ECO:0008006" key="3">
    <source>
        <dbReference type="Google" id="ProtNLM"/>
    </source>
</evidence>
<gene>
    <name evidence="1" type="ORF">Vsou_03240</name>
</gene>
<reference evidence="2" key="1">
    <citation type="submission" date="2022-09" db="EMBL/GenBank/DDBJ databases">
        <title>Complete genome sequence of Vulcanisaeta souniana.</title>
        <authorList>
            <person name="Kato S."/>
            <person name="Itoh T."/>
            <person name="Ohkuma M."/>
        </authorList>
    </citation>
    <scope>NUCLEOTIDE SEQUENCE [LARGE SCALE GENOMIC DNA]</scope>
    <source>
        <strain evidence="2">JCM 11219</strain>
    </source>
</reference>
<evidence type="ECO:0000313" key="1">
    <source>
        <dbReference type="EMBL" id="BDR91231.1"/>
    </source>
</evidence>
<keyword evidence="2" id="KW-1185">Reference proteome</keyword>
<proteinExistence type="predicted"/>
<name>A0ABM8BJU3_9CREN</name>
<evidence type="ECO:0000313" key="2">
    <source>
        <dbReference type="Proteomes" id="UP001060771"/>
    </source>
</evidence>
<dbReference type="EMBL" id="AP026830">
    <property type="protein sequence ID" value="BDR91231.1"/>
    <property type="molecule type" value="Genomic_DNA"/>
</dbReference>
<dbReference type="Proteomes" id="UP001060771">
    <property type="component" value="Chromosome"/>
</dbReference>